<organism evidence="3 4">
    <name type="scientific">Ruminococcus hominis</name>
    <dbReference type="NCBI Taxonomy" id="2763065"/>
    <lineage>
        <taxon>Bacteria</taxon>
        <taxon>Bacillati</taxon>
        <taxon>Bacillota</taxon>
        <taxon>Clostridia</taxon>
        <taxon>Eubacteriales</taxon>
        <taxon>Oscillospiraceae</taxon>
        <taxon>Ruminococcus</taxon>
    </lineage>
</organism>
<evidence type="ECO:0000313" key="3">
    <source>
        <dbReference type="EMBL" id="MBC5684733.1"/>
    </source>
</evidence>
<comment type="caution">
    <text evidence="3">The sequence shown here is derived from an EMBL/GenBank/DDBJ whole genome shotgun (WGS) entry which is preliminary data.</text>
</comment>
<gene>
    <name evidence="3" type="ORF">H8S40_14525</name>
</gene>
<accession>A0ABR7GBC1</accession>
<dbReference type="EMBL" id="JACOPE010000001">
    <property type="protein sequence ID" value="MBC5684733.1"/>
    <property type="molecule type" value="Genomic_DNA"/>
</dbReference>
<proteinExistence type="predicted"/>
<evidence type="ECO:0000256" key="2">
    <source>
        <dbReference type="SAM" id="Phobius"/>
    </source>
</evidence>
<feature type="transmembrane region" description="Helical" evidence="2">
    <location>
        <begin position="101"/>
        <end position="119"/>
    </location>
</feature>
<protein>
    <recommendedName>
        <fullName evidence="5">SMODS and SLOG-associating 2TM effector domain-containing protein</fullName>
    </recommendedName>
</protein>
<name>A0ABR7GBC1_9FIRM</name>
<dbReference type="Proteomes" id="UP000631576">
    <property type="component" value="Unassembled WGS sequence"/>
</dbReference>
<keyword evidence="2" id="KW-0812">Transmembrane</keyword>
<keyword evidence="4" id="KW-1185">Reference proteome</keyword>
<feature type="compositionally biased region" description="Basic and acidic residues" evidence="1">
    <location>
        <begin position="228"/>
        <end position="258"/>
    </location>
</feature>
<keyword evidence="2" id="KW-0472">Membrane</keyword>
<feature type="transmembrane region" description="Helical" evidence="2">
    <location>
        <begin position="12"/>
        <end position="34"/>
    </location>
</feature>
<keyword evidence="2" id="KW-1133">Transmembrane helix</keyword>
<reference evidence="3 4" key="1">
    <citation type="submission" date="2020-08" db="EMBL/GenBank/DDBJ databases">
        <title>Genome public.</title>
        <authorList>
            <person name="Liu C."/>
            <person name="Sun Q."/>
        </authorList>
    </citation>
    <scope>NUCLEOTIDE SEQUENCE [LARGE SCALE GENOMIC DNA]</scope>
    <source>
        <strain evidence="3 4">NSJ-13</strain>
    </source>
</reference>
<evidence type="ECO:0000313" key="4">
    <source>
        <dbReference type="Proteomes" id="UP000631576"/>
    </source>
</evidence>
<dbReference type="RefSeq" id="WP_118738190.1">
    <property type="nucleotide sequence ID" value="NZ_JACOPE010000001.1"/>
</dbReference>
<evidence type="ECO:0008006" key="5">
    <source>
        <dbReference type="Google" id="ProtNLM"/>
    </source>
</evidence>
<evidence type="ECO:0000256" key="1">
    <source>
        <dbReference type="SAM" id="MobiDB-lite"/>
    </source>
</evidence>
<sequence length="274" mass="31354">MFYDVVTSTDILFHLMVAVGVIGIIAKMMNLFTIRRMLGAAANMSKSTHRLIKLVRSKYEQACMLRDSVENTEAFVEKYIYEYRGNFLKVHTWRQLEKQSVWAAGVLAVVGAISWYQTAGVCEKMYQYVMLGAAEMILLFVVGQLSDEDYKLNAVKNYMIEYLENVCAGRYRRQQSEREQTEMLRAQKESAADRAKMNEAISEETYTENIKGEQGANSSTEENLSIHIEGKPRVPLKEEAGQLLRKSSEKQKEADAEANLKEETIRQILEEFLA</sequence>
<feature type="region of interest" description="Disordered" evidence="1">
    <location>
        <begin position="210"/>
        <end position="258"/>
    </location>
</feature>